<dbReference type="InterPro" id="IPR044839">
    <property type="entry name" value="NDR1-like"/>
</dbReference>
<feature type="compositionally biased region" description="Basic residues" evidence="3">
    <location>
        <begin position="116"/>
        <end position="127"/>
    </location>
</feature>
<dbReference type="RefSeq" id="XP_021743741.1">
    <property type="nucleotide sequence ID" value="XM_021888049.1"/>
</dbReference>
<gene>
    <name evidence="5" type="primary">LOC110709797</name>
</gene>
<protein>
    <recommendedName>
        <fullName evidence="7">Late embryogenesis abundant protein LEA-2 subgroup domain-containing protein</fullName>
    </recommendedName>
</protein>
<evidence type="ECO:0000313" key="5">
    <source>
        <dbReference type="EnsemblPlants" id="AUR62005507-RA:cds"/>
    </source>
</evidence>
<comment type="subcellular location">
    <subcellularLocation>
        <location evidence="1">Membrane</location>
    </subcellularLocation>
</comment>
<feature type="compositionally biased region" description="Pro residues" evidence="3">
    <location>
        <begin position="59"/>
        <end position="71"/>
    </location>
</feature>
<dbReference type="OMA" id="GHCQIEL"/>
<name>A0A803L0W9_CHEQI</name>
<keyword evidence="6" id="KW-1185">Reference proteome</keyword>
<dbReference type="GO" id="GO:0098542">
    <property type="term" value="P:defense response to other organism"/>
    <property type="evidence" value="ECO:0007669"/>
    <property type="project" value="InterPro"/>
</dbReference>
<sequence length="336" mass="38389">MSRYGDTNPHFWPDQPDFPAPQHIQPEPRQPWDGHLHHPDNVQQPDMIHVRPRQRQSSPHPPPPIARPPRSPPEHAHQLPSSLPQRHRPPSPQRQHPIPLSRPVEGPPLGSTQVRPKPHSQHPRPHHVSFEHGAPPPRENLVYPTPTRTKPLTWFGAVFCVILWLVIILGGLLVLIIYLVYHPRTPHFEISSASLNAAYLDMGYLLNSDITVLANFTNPNKKVNVDFNYVVLQLYFDKHLIANQYIEPFSAFNTESKLANVEFVSSQVRLPLSVTQQLIAQIQRNRISLEVDGIFHVRSNFGSLLRYSYWLYGHCQIELTGPPSGVMLTSHCRTKD</sequence>
<evidence type="ECO:0000256" key="2">
    <source>
        <dbReference type="ARBA" id="ARBA00023136"/>
    </source>
</evidence>
<organism evidence="5 6">
    <name type="scientific">Chenopodium quinoa</name>
    <name type="common">Quinoa</name>
    <dbReference type="NCBI Taxonomy" id="63459"/>
    <lineage>
        <taxon>Eukaryota</taxon>
        <taxon>Viridiplantae</taxon>
        <taxon>Streptophyta</taxon>
        <taxon>Embryophyta</taxon>
        <taxon>Tracheophyta</taxon>
        <taxon>Spermatophyta</taxon>
        <taxon>Magnoliopsida</taxon>
        <taxon>eudicotyledons</taxon>
        <taxon>Gunneridae</taxon>
        <taxon>Pentapetalae</taxon>
        <taxon>Caryophyllales</taxon>
        <taxon>Chenopodiaceae</taxon>
        <taxon>Chenopodioideae</taxon>
        <taxon>Atripliceae</taxon>
        <taxon>Chenopodium</taxon>
    </lineage>
</organism>
<dbReference type="OrthoDB" id="1924574at2759"/>
<accession>A0A803L0W9</accession>
<dbReference type="PANTHER" id="PTHR31234">
    <property type="entry name" value="LATE EMBRYOGENESIS ABUNDANT (LEA) HYDROXYPROLINE-RICH GLYCOPROTEIN FAMILY"/>
    <property type="match status" value="1"/>
</dbReference>
<evidence type="ECO:0000256" key="3">
    <source>
        <dbReference type="SAM" id="MobiDB-lite"/>
    </source>
</evidence>
<keyword evidence="4" id="KW-1133">Transmembrane helix</keyword>
<dbReference type="AlphaFoldDB" id="A0A803L0W9"/>
<feature type="transmembrane region" description="Helical" evidence="4">
    <location>
        <begin position="154"/>
        <end position="181"/>
    </location>
</feature>
<evidence type="ECO:0000313" key="6">
    <source>
        <dbReference type="Proteomes" id="UP000596660"/>
    </source>
</evidence>
<dbReference type="GO" id="GO:0005886">
    <property type="term" value="C:plasma membrane"/>
    <property type="evidence" value="ECO:0007669"/>
    <property type="project" value="TreeGrafter"/>
</dbReference>
<dbReference type="Gramene" id="AUR62005507-RA">
    <property type="protein sequence ID" value="AUR62005507-RA:cds"/>
    <property type="gene ID" value="AUR62005507"/>
</dbReference>
<feature type="compositionally biased region" description="Basic and acidic residues" evidence="3">
    <location>
        <begin position="30"/>
        <end position="40"/>
    </location>
</feature>
<reference evidence="5" key="1">
    <citation type="journal article" date="2017" name="Nature">
        <title>The genome of Chenopodium quinoa.</title>
        <authorList>
            <person name="Jarvis D.E."/>
            <person name="Ho Y.S."/>
            <person name="Lightfoot D.J."/>
            <person name="Schmoeckel S.M."/>
            <person name="Li B."/>
            <person name="Borm T.J.A."/>
            <person name="Ohyanagi H."/>
            <person name="Mineta K."/>
            <person name="Michell C.T."/>
            <person name="Saber N."/>
            <person name="Kharbatia N.M."/>
            <person name="Rupper R.R."/>
            <person name="Sharp A.R."/>
            <person name="Dally N."/>
            <person name="Boughton B.A."/>
            <person name="Woo Y.H."/>
            <person name="Gao G."/>
            <person name="Schijlen E.G.W.M."/>
            <person name="Guo X."/>
            <person name="Momin A.A."/>
            <person name="Negrao S."/>
            <person name="Al-Babili S."/>
            <person name="Gehring C."/>
            <person name="Roessner U."/>
            <person name="Jung C."/>
            <person name="Murphy K."/>
            <person name="Arold S.T."/>
            <person name="Gojobori T."/>
            <person name="van der Linden C.G."/>
            <person name="van Loo E.N."/>
            <person name="Jellen E.N."/>
            <person name="Maughan P.J."/>
            <person name="Tester M."/>
        </authorList>
    </citation>
    <scope>NUCLEOTIDE SEQUENCE [LARGE SCALE GENOMIC DNA]</scope>
    <source>
        <strain evidence="5">cv. PI 614886</strain>
    </source>
</reference>
<proteinExistence type="predicted"/>
<dbReference type="Proteomes" id="UP000596660">
    <property type="component" value="Unplaced"/>
</dbReference>
<reference evidence="5" key="2">
    <citation type="submission" date="2021-03" db="UniProtKB">
        <authorList>
            <consortium name="EnsemblPlants"/>
        </authorList>
    </citation>
    <scope>IDENTIFICATION</scope>
</reference>
<evidence type="ECO:0000256" key="1">
    <source>
        <dbReference type="ARBA" id="ARBA00004370"/>
    </source>
</evidence>
<evidence type="ECO:0008006" key="7">
    <source>
        <dbReference type="Google" id="ProtNLM"/>
    </source>
</evidence>
<dbReference type="GeneID" id="110709797"/>
<keyword evidence="2 4" id="KW-0472">Membrane</keyword>
<evidence type="ECO:0000256" key="4">
    <source>
        <dbReference type="SAM" id="Phobius"/>
    </source>
</evidence>
<dbReference type="KEGG" id="cqi:110709797"/>
<dbReference type="PANTHER" id="PTHR31234:SF42">
    <property type="entry name" value="LATE EMBRYOGENESIS ABUNDANT (LEA) HYDROXYPROLINE-RICH GLYCOPROTEIN FAMILY"/>
    <property type="match status" value="1"/>
</dbReference>
<keyword evidence="4" id="KW-0812">Transmembrane</keyword>
<feature type="region of interest" description="Disordered" evidence="3">
    <location>
        <begin position="1"/>
        <end position="142"/>
    </location>
</feature>
<dbReference type="EnsemblPlants" id="AUR62005507-RA">
    <property type="protein sequence ID" value="AUR62005507-RA:cds"/>
    <property type="gene ID" value="AUR62005507"/>
</dbReference>